<name>A0ABX6ENH3_KLUMA</name>
<dbReference type="EMBL" id="CP015054">
    <property type="protein sequence ID" value="QGN13773.1"/>
    <property type="molecule type" value="Genomic_DNA"/>
</dbReference>
<keyword evidence="1" id="KW-0472">Membrane</keyword>
<proteinExistence type="predicted"/>
<keyword evidence="3" id="KW-1185">Reference proteome</keyword>
<protein>
    <submittedName>
        <fullName evidence="2">Uncharacterized protein</fullName>
    </submittedName>
</protein>
<sequence>MFDNDWKLDLNSKTFDALDLELFKNYKFKTILSYVFLLWGLTILKVVLFASDIYTCIKLLAFNSWSNNVIKPYLSFRISKWLFSGCILASIVLMIWEVINGIRIYKTKSIALTYINNFSRMVYSIKDYNIFCVYHKITPKGRMQKMAFFTFFEFKDCARLLFTDTPRQVINGLTLWSVLVTKNNGANLGKLENFDGLISKIKFIADTNREEAVLLSFMLVSFAIWAFFMAKLVIAAVLAQFVYHYIYAHPSVKGLKEFVCTTVNKRVDQLVEKYKWKKDQKQALETGLLNSTFTLPTLDELEKQSPESSSDFLYKLTPRGTATSINVQHPPSFDKPKRKFVPVPFTSVINEDAARSIDSLPPRTVFPPYPHADLEVRPKPSYESLSAPKVNPFRSKPFNETSESLSSAPQRQLLGERTETFVSERVFVKQLIPRDTSNSEMTSNQALDIIDDYNTSQDDVATPLMPSNTFNSSNIHITTPDRAYFNNNSNTTGLPERSTSILNRTLRIEQQDYDVYVDRFNKK</sequence>
<keyword evidence="1" id="KW-1133">Transmembrane helix</keyword>
<gene>
    <name evidence="2" type="primary">KCH1</name>
    <name evidence="2" type="ORF">FIM1_418</name>
</gene>
<reference evidence="2 3" key="1">
    <citation type="submission" date="2016-03" db="EMBL/GenBank/DDBJ databases">
        <title>How can Kluyveromyces marxianus grow so fast - potential evolutionary course in Saccharomyces Complex revealed by comparative genomics.</title>
        <authorList>
            <person name="Mo W."/>
            <person name="Lu W."/>
            <person name="Yang X."/>
            <person name="Qi J."/>
            <person name="Lv H."/>
        </authorList>
    </citation>
    <scope>NUCLEOTIDE SEQUENCE [LARGE SCALE GENOMIC DNA]</scope>
    <source>
        <strain evidence="2 3">FIM1</strain>
    </source>
</reference>
<keyword evidence="1" id="KW-0812">Transmembrane</keyword>
<dbReference type="PANTHER" id="PTHR36424">
    <property type="entry name" value="PHEROMONE-REGULATED MEMBRANE PROTEIN 6"/>
    <property type="match status" value="1"/>
</dbReference>
<organism evidence="2 3">
    <name type="scientific">Kluyveromyces marxianus</name>
    <name type="common">Yeast</name>
    <name type="synonym">Candida kefyr</name>
    <dbReference type="NCBI Taxonomy" id="4911"/>
    <lineage>
        <taxon>Eukaryota</taxon>
        <taxon>Fungi</taxon>
        <taxon>Dikarya</taxon>
        <taxon>Ascomycota</taxon>
        <taxon>Saccharomycotina</taxon>
        <taxon>Saccharomycetes</taxon>
        <taxon>Saccharomycetales</taxon>
        <taxon>Saccharomycetaceae</taxon>
        <taxon>Kluyveromyces</taxon>
    </lineage>
</organism>
<evidence type="ECO:0000313" key="3">
    <source>
        <dbReference type="Proteomes" id="UP000422736"/>
    </source>
</evidence>
<reference evidence="2 3" key="2">
    <citation type="submission" date="2019-11" db="EMBL/GenBank/DDBJ databases">
        <authorList>
            <person name="Lu H."/>
        </authorList>
    </citation>
    <scope>NUCLEOTIDE SEQUENCE [LARGE SCALE GENOMIC DNA]</scope>
    <source>
        <strain evidence="2 3">FIM1</strain>
    </source>
</reference>
<accession>A0ABX6ENH3</accession>
<dbReference type="PANTHER" id="PTHR36424:SF1">
    <property type="entry name" value="LOW AFFINITY K(+) TRANSPORTER 1-RELATED"/>
    <property type="match status" value="1"/>
</dbReference>
<dbReference type="Proteomes" id="UP000422736">
    <property type="component" value="Chromosome 1"/>
</dbReference>
<feature type="transmembrane region" description="Helical" evidence="1">
    <location>
        <begin position="81"/>
        <end position="99"/>
    </location>
</feature>
<feature type="transmembrane region" description="Helical" evidence="1">
    <location>
        <begin position="34"/>
        <end position="61"/>
    </location>
</feature>
<dbReference type="InterPro" id="IPR031606">
    <property type="entry name" value="Kch1/2"/>
</dbReference>
<evidence type="ECO:0000313" key="2">
    <source>
        <dbReference type="EMBL" id="QGN13773.1"/>
    </source>
</evidence>
<dbReference type="Pfam" id="PF16944">
    <property type="entry name" value="KCH"/>
    <property type="match status" value="1"/>
</dbReference>
<evidence type="ECO:0000256" key="1">
    <source>
        <dbReference type="SAM" id="Phobius"/>
    </source>
</evidence>
<feature type="transmembrane region" description="Helical" evidence="1">
    <location>
        <begin position="212"/>
        <end position="243"/>
    </location>
</feature>